<feature type="transmembrane region" description="Helical" evidence="1">
    <location>
        <begin position="88"/>
        <end position="112"/>
    </location>
</feature>
<keyword evidence="3" id="KW-1185">Reference proteome</keyword>
<accession>A0A498IKP6</accession>
<dbReference type="AlphaFoldDB" id="A0A498IKP6"/>
<evidence type="ECO:0000313" key="2">
    <source>
        <dbReference type="EMBL" id="RXH83779.1"/>
    </source>
</evidence>
<dbReference type="Proteomes" id="UP000290289">
    <property type="component" value="Chromosome 11"/>
</dbReference>
<evidence type="ECO:0000313" key="3">
    <source>
        <dbReference type="Proteomes" id="UP000290289"/>
    </source>
</evidence>
<proteinExistence type="predicted"/>
<organism evidence="2 3">
    <name type="scientific">Malus domestica</name>
    <name type="common">Apple</name>
    <name type="synonym">Pyrus malus</name>
    <dbReference type="NCBI Taxonomy" id="3750"/>
    <lineage>
        <taxon>Eukaryota</taxon>
        <taxon>Viridiplantae</taxon>
        <taxon>Streptophyta</taxon>
        <taxon>Embryophyta</taxon>
        <taxon>Tracheophyta</taxon>
        <taxon>Spermatophyta</taxon>
        <taxon>Magnoliopsida</taxon>
        <taxon>eudicotyledons</taxon>
        <taxon>Gunneridae</taxon>
        <taxon>Pentapetalae</taxon>
        <taxon>rosids</taxon>
        <taxon>fabids</taxon>
        <taxon>Rosales</taxon>
        <taxon>Rosaceae</taxon>
        <taxon>Amygdaloideae</taxon>
        <taxon>Maleae</taxon>
        <taxon>Malus</taxon>
    </lineage>
</organism>
<sequence>MRFAAILEGGAQVVTPPPSICVPSLALLLVGGSSHEFHYLDGCGFESCGMMEMGGTFLISDLEASFGWILVLARGGGSWSAVVLTTTVYLGFFVVVLIVLAHSFDWAVVGFIS</sequence>
<reference evidence="2 3" key="1">
    <citation type="submission" date="2018-10" db="EMBL/GenBank/DDBJ databases">
        <title>A high-quality apple genome assembly.</title>
        <authorList>
            <person name="Hu J."/>
        </authorList>
    </citation>
    <scope>NUCLEOTIDE SEQUENCE [LARGE SCALE GENOMIC DNA]</scope>
    <source>
        <strain evidence="3">cv. HFTH1</strain>
        <tissue evidence="2">Young leaf</tissue>
    </source>
</reference>
<keyword evidence="1" id="KW-1133">Transmembrane helix</keyword>
<dbReference type="EMBL" id="RDQH01000337">
    <property type="protein sequence ID" value="RXH83779.1"/>
    <property type="molecule type" value="Genomic_DNA"/>
</dbReference>
<keyword evidence="1" id="KW-0472">Membrane</keyword>
<gene>
    <name evidence="2" type="ORF">DVH24_006032</name>
</gene>
<name>A0A498IKP6_MALDO</name>
<comment type="caution">
    <text evidence="2">The sequence shown here is derived from an EMBL/GenBank/DDBJ whole genome shotgun (WGS) entry which is preliminary data.</text>
</comment>
<evidence type="ECO:0000256" key="1">
    <source>
        <dbReference type="SAM" id="Phobius"/>
    </source>
</evidence>
<protein>
    <submittedName>
        <fullName evidence="2">Uncharacterized protein</fullName>
    </submittedName>
</protein>
<keyword evidence="1" id="KW-0812">Transmembrane</keyword>